<organism evidence="2 3">
    <name type="scientific">Scophthalmus maximus</name>
    <name type="common">Turbot</name>
    <name type="synonym">Psetta maxima</name>
    <dbReference type="NCBI Taxonomy" id="52904"/>
    <lineage>
        <taxon>Eukaryota</taxon>
        <taxon>Metazoa</taxon>
        <taxon>Chordata</taxon>
        <taxon>Craniata</taxon>
        <taxon>Vertebrata</taxon>
        <taxon>Euteleostomi</taxon>
        <taxon>Actinopterygii</taxon>
        <taxon>Neopterygii</taxon>
        <taxon>Teleostei</taxon>
        <taxon>Neoteleostei</taxon>
        <taxon>Acanthomorphata</taxon>
        <taxon>Carangaria</taxon>
        <taxon>Pleuronectiformes</taxon>
        <taxon>Pleuronectoidei</taxon>
        <taxon>Scophthalmidae</taxon>
        <taxon>Scophthalmus</taxon>
    </lineage>
</organism>
<accession>A0A6A4TK65</accession>
<protein>
    <submittedName>
        <fullName evidence="2">Uncharacterized protein</fullName>
    </submittedName>
</protein>
<comment type="caution">
    <text evidence="2">The sequence shown here is derived from an EMBL/GenBank/DDBJ whole genome shotgun (WGS) entry which is preliminary data.</text>
</comment>
<proteinExistence type="predicted"/>
<gene>
    <name evidence="2" type="ORF">F2P81_004951</name>
</gene>
<dbReference type="EMBL" id="VEVO01000004">
    <property type="protein sequence ID" value="KAF0043614.1"/>
    <property type="molecule type" value="Genomic_DNA"/>
</dbReference>
<evidence type="ECO:0000313" key="3">
    <source>
        <dbReference type="Proteomes" id="UP000438429"/>
    </source>
</evidence>
<name>A0A6A4TK65_SCOMX</name>
<evidence type="ECO:0000256" key="1">
    <source>
        <dbReference type="SAM" id="MobiDB-lite"/>
    </source>
</evidence>
<sequence length="151" mass="16596">MKKAPLEAVNRRFVNTEQEPLCAIVTVLDPRYKDSRSCSIPVSGTLEVRPLLNHAKDALLRELQQRELSSTAEEDTEILQPAEKVPRKEAETEPEQEAAAAAAAPRQSGFTEEFEQILEECEDEDAASCSSLEGQLNALLTEKTTAASDNP</sequence>
<evidence type="ECO:0000313" key="2">
    <source>
        <dbReference type="EMBL" id="KAF0043614.1"/>
    </source>
</evidence>
<feature type="region of interest" description="Disordered" evidence="1">
    <location>
        <begin position="66"/>
        <end position="114"/>
    </location>
</feature>
<reference evidence="2 3" key="1">
    <citation type="submission" date="2019-06" db="EMBL/GenBank/DDBJ databases">
        <title>Draft genomes of female and male turbot (Scophthalmus maximus).</title>
        <authorList>
            <person name="Xu H."/>
            <person name="Xu X.-W."/>
            <person name="Shao C."/>
            <person name="Chen S."/>
        </authorList>
    </citation>
    <scope>NUCLEOTIDE SEQUENCE [LARGE SCALE GENOMIC DNA]</scope>
    <source>
        <strain evidence="2">Ysfricsl-2016a</strain>
        <tissue evidence="2">Blood</tissue>
    </source>
</reference>
<dbReference type="Proteomes" id="UP000438429">
    <property type="component" value="Unassembled WGS sequence"/>
</dbReference>
<dbReference type="AlphaFoldDB" id="A0A6A4TK65"/>